<protein>
    <submittedName>
        <fullName evidence="5">Uncharacterized protein</fullName>
    </submittedName>
</protein>
<dbReference type="GO" id="GO:0007623">
    <property type="term" value="P:circadian rhythm"/>
    <property type="evidence" value="ECO:0007669"/>
    <property type="project" value="UniProtKB-ARBA"/>
</dbReference>
<evidence type="ECO:0000256" key="4">
    <source>
        <dbReference type="SAM" id="SignalP"/>
    </source>
</evidence>
<dbReference type="SMART" id="SM00700">
    <property type="entry name" value="JHBP"/>
    <property type="match status" value="1"/>
</dbReference>
<evidence type="ECO:0000256" key="1">
    <source>
        <dbReference type="ARBA" id="ARBA00022729"/>
    </source>
</evidence>
<dbReference type="PANTHER" id="PTHR11008:SF39">
    <property type="entry name" value="CIRCADIAN CLOCK-CONTROLLED PROTEIN-LIKE PROTEIN"/>
    <property type="match status" value="1"/>
</dbReference>
<feature type="signal peptide" evidence="4">
    <location>
        <begin position="1"/>
        <end position="24"/>
    </location>
</feature>
<name>A0A9J6CL48_POLVA</name>
<dbReference type="Proteomes" id="UP001107558">
    <property type="component" value="Chromosome 1"/>
</dbReference>
<feature type="chain" id="PRO_5039934876" evidence="4">
    <location>
        <begin position="25"/>
        <end position="250"/>
    </location>
</feature>
<dbReference type="InterPro" id="IPR010562">
    <property type="entry name" value="Haemolymph_juvenile_hormone-bd"/>
</dbReference>
<dbReference type="GO" id="GO:0005615">
    <property type="term" value="C:extracellular space"/>
    <property type="evidence" value="ECO:0007669"/>
    <property type="project" value="TreeGrafter"/>
</dbReference>
<sequence>MKKLLLKSPIIFAILSLTYFSAMAQVSIPSSLKFCPKASPTIANCIKNSIEHLRPFLKTGDLGNNFLINGLEPLDIDDINLERGQGFFFYLQNIKAFKVSNFRIDKVRVNMKNLDFEFIIDIPVADSIGDYKINLILGVVNIKGEGKFNSKLENMKIRLKIHGELYTQAGVEYMKIAKIETKVQVPKITFQLHNLFKDKVLNDVSNNLVNDNIHLFIDDIEAKIQSSLSKSAFKSGNQITQKIPFNILFT</sequence>
<dbReference type="Gene3D" id="3.15.10.30">
    <property type="entry name" value="Haemolymph juvenile hormone binding protein"/>
    <property type="match status" value="1"/>
</dbReference>
<dbReference type="FunFam" id="3.15.10.30:FF:000001">
    <property type="entry name" value="Takeout-like protein 1"/>
    <property type="match status" value="1"/>
</dbReference>
<dbReference type="OrthoDB" id="8179031at2759"/>
<comment type="similarity">
    <text evidence="3">Belongs to the TO family.</text>
</comment>
<dbReference type="EMBL" id="JADBJN010000001">
    <property type="protein sequence ID" value="KAG5682318.1"/>
    <property type="molecule type" value="Genomic_DNA"/>
</dbReference>
<evidence type="ECO:0000256" key="2">
    <source>
        <dbReference type="ARBA" id="ARBA00023108"/>
    </source>
</evidence>
<organism evidence="5 6">
    <name type="scientific">Polypedilum vanderplanki</name>
    <name type="common">Sleeping chironomid midge</name>
    <dbReference type="NCBI Taxonomy" id="319348"/>
    <lineage>
        <taxon>Eukaryota</taxon>
        <taxon>Metazoa</taxon>
        <taxon>Ecdysozoa</taxon>
        <taxon>Arthropoda</taxon>
        <taxon>Hexapoda</taxon>
        <taxon>Insecta</taxon>
        <taxon>Pterygota</taxon>
        <taxon>Neoptera</taxon>
        <taxon>Endopterygota</taxon>
        <taxon>Diptera</taxon>
        <taxon>Nematocera</taxon>
        <taxon>Chironomoidea</taxon>
        <taxon>Chironomidae</taxon>
        <taxon>Chironominae</taxon>
        <taxon>Polypedilum</taxon>
        <taxon>Polypedilum</taxon>
    </lineage>
</organism>
<keyword evidence="6" id="KW-1185">Reference proteome</keyword>
<reference evidence="5" key="1">
    <citation type="submission" date="2021-03" db="EMBL/GenBank/DDBJ databases">
        <title>Chromosome level genome of the anhydrobiotic midge Polypedilum vanderplanki.</title>
        <authorList>
            <person name="Yoshida Y."/>
            <person name="Kikawada T."/>
            <person name="Gusev O."/>
        </authorList>
    </citation>
    <scope>NUCLEOTIDE SEQUENCE</scope>
    <source>
        <strain evidence="5">NIAS01</strain>
        <tissue evidence="5">Whole body or cell culture</tissue>
    </source>
</reference>
<evidence type="ECO:0000313" key="5">
    <source>
        <dbReference type="EMBL" id="KAG5682318.1"/>
    </source>
</evidence>
<accession>A0A9J6CL48</accession>
<proteinExistence type="inferred from homology"/>
<dbReference type="Pfam" id="PF06585">
    <property type="entry name" value="JHBP"/>
    <property type="match status" value="1"/>
</dbReference>
<evidence type="ECO:0000313" key="6">
    <source>
        <dbReference type="Proteomes" id="UP001107558"/>
    </source>
</evidence>
<evidence type="ECO:0000256" key="3">
    <source>
        <dbReference type="ARBA" id="ARBA00060902"/>
    </source>
</evidence>
<dbReference type="InterPro" id="IPR038606">
    <property type="entry name" value="To_sf"/>
</dbReference>
<dbReference type="AlphaFoldDB" id="A0A9J6CL48"/>
<keyword evidence="1 4" id="KW-0732">Signal</keyword>
<comment type="caution">
    <text evidence="5">The sequence shown here is derived from an EMBL/GenBank/DDBJ whole genome shotgun (WGS) entry which is preliminary data.</text>
</comment>
<dbReference type="PANTHER" id="PTHR11008">
    <property type="entry name" value="PROTEIN TAKEOUT-LIKE PROTEIN"/>
    <property type="match status" value="1"/>
</dbReference>
<gene>
    <name evidence="5" type="ORF">PVAND_011677</name>
</gene>
<keyword evidence="2" id="KW-0090">Biological rhythms</keyword>